<proteinExistence type="predicted"/>
<dbReference type="EMBL" id="CP138592">
    <property type="protein sequence ID" value="WPH04658.1"/>
    <property type="molecule type" value="Genomic_DNA"/>
</dbReference>
<keyword evidence="3" id="KW-1185">Reference proteome</keyword>
<dbReference type="InterPro" id="IPR002575">
    <property type="entry name" value="Aminoglycoside_PTrfase"/>
</dbReference>
<dbReference type="Pfam" id="PF01636">
    <property type="entry name" value="APH"/>
    <property type="match status" value="1"/>
</dbReference>
<dbReference type="Gene3D" id="3.90.1200.10">
    <property type="match status" value="1"/>
</dbReference>
<evidence type="ECO:0000313" key="2">
    <source>
        <dbReference type="EMBL" id="WPH04658.1"/>
    </source>
</evidence>
<protein>
    <recommendedName>
        <fullName evidence="1">Aminoglycoside phosphotransferase domain-containing protein</fullName>
    </recommendedName>
</protein>
<dbReference type="InterPro" id="IPR011009">
    <property type="entry name" value="Kinase-like_dom_sf"/>
</dbReference>
<accession>A0AAQ3MCH7</accession>
<dbReference type="InterPro" id="IPR051678">
    <property type="entry name" value="AGP_Transferase"/>
</dbReference>
<dbReference type="PANTHER" id="PTHR21310">
    <property type="entry name" value="AMINOGLYCOSIDE PHOSPHOTRANSFERASE-RELATED-RELATED"/>
    <property type="match status" value="1"/>
</dbReference>
<dbReference type="AlphaFoldDB" id="A0AAQ3MCH7"/>
<sequence length="196" mass="22501">MSLVEGITLQEAWPNLTEAEKPSIRAQLSRIIVALHDVTHNMSPDTLICSTNGGAVKDRFFRFDYDSGPFTSIQSYNNRLLAAATRQTPQLEGYMEGPYRDFLPDNGNVYFTHGDITLTNIMVSEISGSISVIAIIDWEQAGWHPEYWEYCKLLSVVNYEHEWREAGWANKLIEPFEVEWTAFSEYFMWRCPQGCS</sequence>
<gene>
    <name evidence="2" type="ORF">R9X50_00755100</name>
</gene>
<reference evidence="2 3" key="1">
    <citation type="submission" date="2023-11" db="EMBL/GenBank/DDBJ databases">
        <title>An acidophilic fungus is an integral part of prey digestion in a carnivorous sundew plant.</title>
        <authorList>
            <person name="Tsai I.J."/>
        </authorList>
    </citation>
    <scope>NUCLEOTIDE SEQUENCE [LARGE SCALE GENOMIC DNA]</scope>
    <source>
        <strain evidence="2">169a</strain>
    </source>
</reference>
<dbReference type="Proteomes" id="UP001303373">
    <property type="component" value="Chromosome 13"/>
</dbReference>
<evidence type="ECO:0000259" key="1">
    <source>
        <dbReference type="Pfam" id="PF01636"/>
    </source>
</evidence>
<organism evidence="2 3">
    <name type="scientific">Acrodontium crateriforme</name>
    <dbReference type="NCBI Taxonomy" id="150365"/>
    <lineage>
        <taxon>Eukaryota</taxon>
        <taxon>Fungi</taxon>
        <taxon>Dikarya</taxon>
        <taxon>Ascomycota</taxon>
        <taxon>Pezizomycotina</taxon>
        <taxon>Dothideomycetes</taxon>
        <taxon>Dothideomycetidae</taxon>
        <taxon>Mycosphaerellales</taxon>
        <taxon>Teratosphaeriaceae</taxon>
        <taxon>Acrodontium</taxon>
    </lineage>
</organism>
<name>A0AAQ3MCH7_9PEZI</name>
<dbReference type="SUPFAM" id="SSF56112">
    <property type="entry name" value="Protein kinase-like (PK-like)"/>
    <property type="match status" value="1"/>
</dbReference>
<feature type="domain" description="Aminoglycoside phosphotransferase" evidence="1">
    <location>
        <begin position="2"/>
        <end position="169"/>
    </location>
</feature>
<dbReference type="PANTHER" id="PTHR21310:SF15">
    <property type="entry name" value="AMINOGLYCOSIDE PHOSPHOTRANSFERASE DOMAIN-CONTAINING PROTEIN"/>
    <property type="match status" value="1"/>
</dbReference>
<evidence type="ECO:0000313" key="3">
    <source>
        <dbReference type="Proteomes" id="UP001303373"/>
    </source>
</evidence>